<proteinExistence type="predicted"/>
<protein>
    <submittedName>
        <fullName evidence="4">Homoserine O-succinyltransferase</fullName>
    </submittedName>
</protein>
<evidence type="ECO:0000256" key="2">
    <source>
        <dbReference type="ARBA" id="ARBA00022679"/>
    </source>
</evidence>
<dbReference type="PANTHER" id="PTHR20919">
    <property type="entry name" value="HOMOSERINE O-SUCCINYLTRANSFERASE"/>
    <property type="match status" value="1"/>
</dbReference>
<dbReference type="PANTHER" id="PTHR20919:SF0">
    <property type="entry name" value="HOMOSERINE O-SUCCINYLTRANSFERASE"/>
    <property type="match status" value="1"/>
</dbReference>
<dbReference type="EMBL" id="WNUI01000114">
    <property type="protein sequence ID" value="MDZ4910265.1"/>
    <property type="molecule type" value="Genomic_DNA"/>
</dbReference>
<accession>A0AAW9I8J8</accession>
<dbReference type="InterPro" id="IPR033752">
    <property type="entry name" value="MetA_family"/>
</dbReference>
<dbReference type="Gene3D" id="3.40.50.880">
    <property type="match status" value="1"/>
</dbReference>
<dbReference type="GO" id="GO:0008652">
    <property type="term" value="P:amino acid biosynthetic process"/>
    <property type="evidence" value="ECO:0007669"/>
    <property type="project" value="UniProtKB-KW"/>
</dbReference>
<name>A0AAW9I8J8_CLOPF</name>
<feature type="non-terminal residue" evidence="4">
    <location>
        <position position="1"/>
    </location>
</feature>
<dbReference type="InterPro" id="IPR029062">
    <property type="entry name" value="Class_I_gatase-like"/>
</dbReference>
<evidence type="ECO:0000256" key="1">
    <source>
        <dbReference type="ARBA" id="ARBA00022605"/>
    </source>
</evidence>
<keyword evidence="2" id="KW-0808">Transferase</keyword>
<sequence length="70" mass="8376">LEYDRDTLKGEYLRDLSKGLPIEMPKHYFENDDDKTTPLVTWRESANIVFGNWLNYCVYQDTPYNINEIN</sequence>
<dbReference type="RefSeq" id="WP_322395521.1">
    <property type="nucleotide sequence ID" value="NZ_WNUI01000114.1"/>
</dbReference>
<keyword evidence="3" id="KW-0012">Acyltransferase</keyword>
<gene>
    <name evidence="4" type="ORF">GNF68_14710</name>
</gene>
<organism evidence="4 5">
    <name type="scientific">Clostridium perfringens</name>
    <dbReference type="NCBI Taxonomy" id="1502"/>
    <lineage>
        <taxon>Bacteria</taxon>
        <taxon>Bacillati</taxon>
        <taxon>Bacillota</taxon>
        <taxon>Clostridia</taxon>
        <taxon>Eubacteriales</taxon>
        <taxon>Clostridiaceae</taxon>
        <taxon>Clostridium</taxon>
    </lineage>
</organism>
<comment type="caution">
    <text evidence="4">The sequence shown here is derived from an EMBL/GenBank/DDBJ whole genome shotgun (WGS) entry which is preliminary data.</text>
</comment>
<reference evidence="4" key="1">
    <citation type="submission" date="2019-11" db="EMBL/GenBank/DDBJ databases">
        <title>Characterization of Clostridium perfringens isolates from swine manure treated agricultural soils.</title>
        <authorList>
            <person name="Wushke S.T."/>
        </authorList>
    </citation>
    <scope>NUCLEOTIDE SEQUENCE</scope>
    <source>
        <strain evidence="4">X94</strain>
    </source>
</reference>
<evidence type="ECO:0000313" key="5">
    <source>
        <dbReference type="Proteomes" id="UP001288778"/>
    </source>
</evidence>
<dbReference type="GO" id="GO:0008899">
    <property type="term" value="F:homoserine O-succinyltransferase activity"/>
    <property type="evidence" value="ECO:0007669"/>
    <property type="project" value="TreeGrafter"/>
</dbReference>
<dbReference type="Proteomes" id="UP001288778">
    <property type="component" value="Unassembled WGS sequence"/>
</dbReference>
<dbReference type="SUPFAM" id="SSF52317">
    <property type="entry name" value="Class I glutamine amidotransferase-like"/>
    <property type="match status" value="1"/>
</dbReference>
<evidence type="ECO:0000313" key="4">
    <source>
        <dbReference type="EMBL" id="MDZ4910265.1"/>
    </source>
</evidence>
<keyword evidence="1" id="KW-0028">Amino-acid biosynthesis</keyword>
<dbReference type="AlphaFoldDB" id="A0AAW9I8J8"/>
<dbReference type="Pfam" id="PF04204">
    <property type="entry name" value="HTS"/>
    <property type="match status" value="1"/>
</dbReference>
<evidence type="ECO:0000256" key="3">
    <source>
        <dbReference type="ARBA" id="ARBA00023315"/>
    </source>
</evidence>